<dbReference type="InterPro" id="IPR012337">
    <property type="entry name" value="RNaseH-like_sf"/>
</dbReference>
<protein>
    <submittedName>
        <fullName evidence="3">Uncharacterized protein</fullName>
    </submittedName>
</protein>
<dbReference type="GO" id="GO:0000175">
    <property type="term" value="F:3'-5'-RNA exonuclease activity"/>
    <property type="evidence" value="ECO:0007669"/>
    <property type="project" value="TreeGrafter"/>
</dbReference>
<comment type="cofactor">
    <cofactor evidence="1">
        <name>a divalent metal cation</name>
        <dbReference type="ChEBI" id="CHEBI:60240"/>
    </cofactor>
</comment>
<dbReference type="InterPro" id="IPR006941">
    <property type="entry name" value="RNase_CAF1"/>
</dbReference>
<evidence type="ECO:0000256" key="2">
    <source>
        <dbReference type="ARBA" id="ARBA00008372"/>
    </source>
</evidence>
<dbReference type="Proteomes" id="UP001187471">
    <property type="component" value="Unassembled WGS sequence"/>
</dbReference>
<dbReference type="AlphaFoldDB" id="A0AA88U0K8"/>
<sequence>MLRKRFICTKIPKSTTPDHHLHNHHQQNQNSKWTVKQVTKSNFEEALVNFKKHIHDSDFIAMSLQKTGSHSAPWHRVLPIDTAETAYFKAKYAAERFQHITADVIPHFLCRYNFHLFPRDELKIGMPSYSFSCQSSYLSSMAREGFDFNVCIYDGISYLSRAQELAAKVRMGNPVSNYFSNTVPQSSSAFSVADSVFLERIKSRVKHWISACRDSNRSDGENNLALLYLCMISSKGVPFIAEALIRSLRKLVVGSEEFGSRPSLSIDVCSERQVQLALEMLRGFSDDVVPIFIPAKGGGTQAVRVVLTNSKEDRNLFENERKIEEEEQNKRLRGFREVIDVISTSQKPVVAHNSLNDFACIHTKFLSPLPPTLEEFTCSLRLVFPHILDVSHLMKEIGPSRKLANLSTALSYLQRRFFAPMGMEISHQGKSSHATFHALHPAYEGKPHGHNVLRISQLFAKLCSILKITETLEADGGYFSSTLEGYANNFNHFLSSSQDLNSSSEDHIEGDIRVWNDNSKKVSSKDLVFLWGFRRGLSAGRLKSLLCGSHEAFSKEFDVRLVDQSCAVVVFLNPGLSERFLGAMDCGEIYSENLTDLISDGLRAADYETYQRVLRLGLWEAYLADSLDKALADPDSQSVELSKGPGEIYWDSDLMINLDEL</sequence>
<dbReference type="PANTHER" id="PTHR15092:SF42">
    <property type="entry name" value="POLY(A)-SPECIFIC RIBONUCLEASE PARN-LIKE"/>
    <property type="match status" value="1"/>
</dbReference>
<dbReference type="Pfam" id="PF04857">
    <property type="entry name" value="CAF1"/>
    <property type="match status" value="1"/>
</dbReference>
<reference evidence="3" key="1">
    <citation type="submission" date="2022-12" db="EMBL/GenBank/DDBJ databases">
        <title>Draft genome assemblies for two species of Escallonia (Escalloniales).</title>
        <authorList>
            <person name="Chanderbali A."/>
            <person name="Dervinis C."/>
            <person name="Anghel I."/>
            <person name="Soltis D."/>
            <person name="Soltis P."/>
            <person name="Zapata F."/>
        </authorList>
    </citation>
    <scope>NUCLEOTIDE SEQUENCE</scope>
    <source>
        <strain evidence="3">UCBG92.1500</strain>
        <tissue evidence="3">Leaf</tissue>
    </source>
</reference>
<evidence type="ECO:0000256" key="1">
    <source>
        <dbReference type="ARBA" id="ARBA00001968"/>
    </source>
</evidence>
<dbReference type="InterPro" id="IPR036397">
    <property type="entry name" value="RNaseH_sf"/>
</dbReference>
<dbReference type="Gene3D" id="3.30.420.10">
    <property type="entry name" value="Ribonuclease H-like superfamily/Ribonuclease H"/>
    <property type="match status" value="2"/>
</dbReference>
<organism evidence="3 4">
    <name type="scientific">Escallonia rubra</name>
    <dbReference type="NCBI Taxonomy" id="112253"/>
    <lineage>
        <taxon>Eukaryota</taxon>
        <taxon>Viridiplantae</taxon>
        <taxon>Streptophyta</taxon>
        <taxon>Embryophyta</taxon>
        <taxon>Tracheophyta</taxon>
        <taxon>Spermatophyta</taxon>
        <taxon>Magnoliopsida</taxon>
        <taxon>eudicotyledons</taxon>
        <taxon>Gunneridae</taxon>
        <taxon>Pentapetalae</taxon>
        <taxon>asterids</taxon>
        <taxon>campanulids</taxon>
        <taxon>Escalloniales</taxon>
        <taxon>Escalloniaceae</taxon>
        <taxon>Escallonia</taxon>
    </lineage>
</organism>
<dbReference type="GO" id="GO:0003723">
    <property type="term" value="F:RNA binding"/>
    <property type="evidence" value="ECO:0007669"/>
    <property type="project" value="TreeGrafter"/>
</dbReference>
<dbReference type="PANTHER" id="PTHR15092">
    <property type="entry name" value="POLY A -SPECIFIC RIBONUCLEASE/TARGET OF EGR1, MEMBER 1"/>
    <property type="match status" value="1"/>
</dbReference>
<accession>A0AA88U0K8</accession>
<comment type="similarity">
    <text evidence="2">Belongs to the CAF1 family.</text>
</comment>
<dbReference type="SUPFAM" id="SSF53098">
    <property type="entry name" value="Ribonuclease H-like"/>
    <property type="match status" value="1"/>
</dbReference>
<dbReference type="InterPro" id="IPR051181">
    <property type="entry name" value="CAF1_poly(A)_ribonucleases"/>
</dbReference>
<comment type="caution">
    <text evidence="3">The sequence shown here is derived from an EMBL/GenBank/DDBJ whole genome shotgun (WGS) entry which is preliminary data.</text>
</comment>
<keyword evidence="4" id="KW-1185">Reference proteome</keyword>
<evidence type="ECO:0000313" key="3">
    <source>
        <dbReference type="EMBL" id="KAK2965820.1"/>
    </source>
</evidence>
<name>A0AA88U0K8_9ASTE</name>
<proteinExistence type="inferred from homology"/>
<evidence type="ECO:0000313" key="4">
    <source>
        <dbReference type="Proteomes" id="UP001187471"/>
    </source>
</evidence>
<gene>
    <name evidence="3" type="ORF">RJ640_025329</name>
</gene>
<dbReference type="EMBL" id="JAVXUO010003180">
    <property type="protein sequence ID" value="KAK2965820.1"/>
    <property type="molecule type" value="Genomic_DNA"/>
</dbReference>